<dbReference type="Proteomes" id="UP001597393">
    <property type="component" value="Unassembled WGS sequence"/>
</dbReference>
<evidence type="ECO:0000313" key="1">
    <source>
        <dbReference type="EMBL" id="MFD2599663.1"/>
    </source>
</evidence>
<dbReference type="SUPFAM" id="SSF109854">
    <property type="entry name" value="DinB/YfiT-like putative metalloenzymes"/>
    <property type="match status" value="1"/>
</dbReference>
<reference evidence="2" key="1">
    <citation type="journal article" date="2019" name="Int. J. Syst. Evol. Microbiol.">
        <title>The Global Catalogue of Microorganisms (GCM) 10K type strain sequencing project: providing services to taxonomists for standard genome sequencing and annotation.</title>
        <authorList>
            <consortium name="The Broad Institute Genomics Platform"/>
            <consortium name="The Broad Institute Genome Sequencing Center for Infectious Disease"/>
            <person name="Wu L."/>
            <person name="Ma J."/>
        </authorList>
    </citation>
    <scope>NUCLEOTIDE SEQUENCE [LARGE SCALE GENOMIC DNA]</scope>
    <source>
        <strain evidence="2">KCTC 42248</strain>
    </source>
</reference>
<organism evidence="1 2">
    <name type="scientific">Sphingobacterium corticis</name>
    <dbReference type="NCBI Taxonomy" id="1812823"/>
    <lineage>
        <taxon>Bacteria</taxon>
        <taxon>Pseudomonadati</taxon>
        <taxon>Bacteroidota</taxon>
        <taxon>Sphingobacteriia</taxon>
        <taxon>Sphingobacteriales</taxon>
        <taxon>Sphingobacteriaceae</taxon>
        <taxon>Sphingobacterium</taxon>
    </lineage>
</organism>
<protein>
    <submittedName>
        <fullName evidence="1">DUF1572 family protein</fullName>
    </submittedName>
</protein>
<comment type="caution">
    <text evidence="1">The sequence shown here is derived from an EMBL/GenBank/DDBJ whole genome shotgun (WGS) entry which is preliminary data.</text>
</comment>
<dbReference type="Pfam" id="PF07609">
    <property type="entry name" value="DUF1572"/>
    <property type="match status" value="1"/>
</dbReference>
<dbReference type="Gene3D" id="1.20.120.450">
    <property type="entry name" value="dinb family like domain"/>
    <property type="match status" value="1"/>
</dbReference>
<dbReference type="EMBL" id="JBHUMA010000006">
    <property type="protein sequence ID" value="MFD2599663.1"/>
    <property type="molecule type" value="Genomic_DNA"/>
</dbReference>
<accession>A0ABW5NNT9</accession>
<dbReference type="InterPro" id="IPR011466">
    <property type="entry name" value="DUF1572"/>
</dbReference>
<proteinExistence type="predicted"/>
<gene>
    <name evidence="1" type="ORF">ACFSQ3_11940</name>
</gene>
<dbReference type="RefSeq" id="WP_380869789.1">
    <property type="nucleotide sequence ID" value="NZ_JBHUMA010000006.1"/>
</dbReference>
<dbReference type="InterPro" id="IPR034660">
    <property type="entry name" value="DinB/YfiT-like"/>
</dbReference>
<name>A0ABW5NNT9_9SPHI</name>
<keyword evidence="2" id="KW-1185">Reference proteome</keyword>
<evidence type="ECO:0000313" key="2">
    <source>
        <dbReference type="Proteomes" id="UP001597393"/>
    </source>
</evidence>
<sequence>MEENNYLSSVITQFRYYKSLADKAMSQLSDEQLFFKPGSEVNSIANIAKHMCGNMLSRWTDFLSTDGEKPWRKRDAEFEDDHDDYAEVLKKWEDGWNCLFKATELLGEKDLTKVVYIRGEAHSVVEAINRQVAHYAYHVGQIVFISKLLCGSEWQPLTIPKGLSEDYNAEKFTKKDL</sequence>